<reference evidence="1" key="1">
    <citation type="journal article" date="2007" name="Science">
        <title>Draft genome of the filarial nematode parasite Brugia malayi.</title>
        <authorList>
            <person name="Ghedin E."/>
            <person name="Wang S."/>
            <person name="Spiro D."/>
            <person name="Caler E."/>
            <person name="Zhao Q."/>
            <person name="Crabtree J."/>
            <person name="Allen J.E."/>
            <person name="Delcher A.L."/>
            <person name="Guiliano D.B."/>
            <person name="Miranda-Saavedra D."/>
            <person name="Angiuoli S.V."/>
            <person name="Creasy T."/>
            <person name="Amedeo P."/>
            <person name="Haas B."/>
            <person name="El-Sayed N.M."/>
            <person name="Wortman J.R."/>
            <person name="Feldblyum T."/>
            <person name="Tallon L."/>
            <person name="Schatz M."/>
            <person name="Shumway M."/>
            <person name="Koo H."/>
            <person name="Salzberg S.L."/>
            <person name="Schobel S."/>
            <person name="Pertea M."/>
            <person name="Pop M."/>
            <person name="White O."/>
            <person name="Barton G.J."/>
            <person name="Carlow C.K."/>
            <person name="Crawford M.J."/>
            <person name="Daub J."/>
            <person name="Dimmic M.W."/>
            <person name="Estes C.F."/>
            <person name="Foster J.M."/>
            <person name="Ganatra M."/>
            <person name="Gregory W.F."/>
            <person name="Johnson N.M."/>
            <person name="Jin J."/>
            <person name="Komuniecki R."/>
            <person name="Korf I."/>
            <person name="Kumar S."/>
            <person name="Laney S."/>
            <person name="Li B.W."/>
            <person name="Li W."/>
            <person name="Lindblom T.H."/>
            <person name="Lustigman S."/>
            <person name="Ma D."/>
            <person name="Maina C.V."/>
            <person name="Martin D.M."/>
            <person name="McCarter J.P."/>
            <person name="McReynolds L."/>
            <person name="Mitreva M."/>
            <person name="Nutman T.B."/>
            <person name="Parkinson J."/>
            <person name="Peregrin-Alvarez J.M."/>
            <person name="Poole C."/>
            <person name="Ren Q."/>
            <person name="Saunders L."/>
            <person name="Sluder A.E."/>
            <person name="Smith K."/>
            <person name="Stanke M."/>
            <person name="Unnasch T.R."/>
            <person name="Ware J."/>
            <person name="Wei A.D."/>
            <person name="Weil G."/>
            <person name="Williams D.J."/>
            <person name="Zhang Y."/>
            <person name="Williams S.A."/>
            <person name="Fraser-Liggett C."/>
            <person name="Slatko B."/>
            <person name="Blaxter M.L."/>
            <person name="Scott A.L."/>
        </authorList>
    </citation>
    <scope>NUCLEOTIDE SEQUENCE</scope>
    <source>
        <strain evidence="1">FR3</strain>
    </source>
</reference>
<organism evidence="1">
    <name type="scientific">Brugia malayi</name>
    <name type="common">Filarial nematode worm</name>
    <dbReference type="NCBI Taxonomy" id="6279"/>
    <lineage>
        <taxon>Eukaryota</taxon>
        <taxon>Metazoa</taxon>
        <taxon>Ecdysozoa</taxon>
        <taxon>Nematoda</taxon>
        <taxon>Chromadorea</taxon>
        <taxon>Rhabditida</taxon>
        <taxon>Spirurina</taxon>
        <taxon>Spiruromorpha</taxon>
        <taxon>Filarioidea</taxon>
        <taxon>Onchocercidae</taxon>
        <taxon>Brugia</taxon>
    </lineage>
</organism>
<name>A0A1I9G1H8_BRUMA</name>
<reference evidence="1" key="2">
    <citation type="submission" date="2012-12" db="EMBL/GenBank/DDBJ databases">
        <authorList>
            <consortium name="WormBase Consortium"/>
            <person name="Ghedin E."/>
            <person name="Paulini M."/>
        </authorList>
    </citation>
    <scope>NUCLEOTIDE SEQUENCE</scope>
    <source>
        <strain evidence="1">FR3</strain>
    </source>
</reference>
<protein>
    <submittedName>
        <fullName evidence="1">Bm14174</fullName>
    </submittedName>
</protein>
<dbReference type="AlphaFoldDB" id="A0A1I9G1H8"/>
<evidence type="ECO:0000313" key="1">
    <source>
        <dbReference type="EMBL" id="CDP94304.1"/>
    </source>
</evidence>
<gene>
    <name evidence="1" type="primary">Bm14174</name>
    <name evidence="1" type="ORF">BM_Bm14174</name>
</gene>
<dbReference type="EMBL" id="LN856924">
    <property type="protein sequence ID" value="CDP94304.1"/>
    <property type="molecule type" value="Genomic_DNA"/>
</dbReference>
<accession>A0A1I9G1H8</accession>
<sequence length="48" mass="5661">MASKQTLKIFNRTNRMFLSNWCSYKHGVLPKQEILYLSDLPLKIKMSS</sequence>
<proteinExistence type="predicted"/>